<evidence type="ECO:0000256" key="1">
    <source>
        <dbReference type="SAM" id="Phobius"/>
    </source>
</evidence>
<protein>
    <submittedName>
        <fullName evidence="2">Uncharacterized protein</fullName>
    </submittedName>
</protein>
<organism evidence="2">
    <name type="scientific">Arion vulgaris</name>
    <dbReference type="NCBI Taxonomy" id="1028688"/>
    <lineage>
        <taxon>Eukaryota</taxon>
        <taxon>Metazoa</taxon>
        <taxon>Spiralia</taxon>
        <taxon>Lophotrochozoa</taxon>
        <taxon>Mollusca</taxon>
        <taxon>Gastropoda</taxon>
        <taxon>Heterobranchia</taxon>
        <taxon>Euthyneura</taxon>
        <taxon>Panpulmonata</taxon>
        <taxon>Eupulmonata</taxon>
        <taxon>Stylommatophora</taxon>
        <taxon>Helicina</taxon>
        <taxon>Arionoidea</taxon>
        <taxon>Arionidae</taxon>
        <taxon>Arion</taxon>
    </lineage>
</organism>
<sequence length="59" mass="7388">MATSSPWQMFKEEFRPVKFGLGHPDPDLFVRSQIQRPRWFYLLWRLFWFFWHLGWIIAS</sequence>
<reference evidence="2" key="1">
    <citation type="submission" date="2014-12" db="EMBL/GenBank/DDBJ databases">
        <title>Insight into the proteome of Arion vulgaris.</title>
        <authorList>
            <person name="Aradska J."/>
            <person name="Bulat T."/>
            <person name="Smidak R."/>
            <person name="Sarate P."/>
            <person name="Gangsoo J."/>
            <person name="Sialana F."/>
            <person name="Bilban M."/>
            <person name="Lubec G."/>
        </authorList>
    </citation>
    <scope>NUCLEOTIDE SEQUENCE</scope>
    <source>
        <tissue evidence="2">Skin</tissue>
    </source>
</reference>
<proteinExistence type="predicted"/>
<accession>A0A0B6ZSH8</accession>
<gene>
    <name evidence="2" type="primary">ORF75637</name>
</gene>
<name>A0A0B6ZSH8_9EUPU</name>
<evidence type="ECO:0000313" key="2">
    <source>
        <dbReference type="EMBL" id="CEK70791.1"/>
    </source>
</evidence>
<feature type="non-terminal residue" evidence="2">
    <location>
        <position position="59"/>
    </location>
</feature>
<keyword evidence="1" id="KW-0472">Membrane</keyword>
<dbReference type="AlphaFoldDB" id="A0A0B6ZSH8"/>
<keyword evidence="1" id="KW-1133">Transmembrane helix</keyword>
<dbReference type="EMBL" id="HACG01023926">
    <property type="protein sequence ID" value="CEK70791.1"/>
    <property type="molecule type" value="Transcribed_RNA"/>
</dbReference>
<feature type="transmembrane region" description="Helical" evidence="1">
    <location>
        <begin position="39"/>
        <end position="58"/>
    </location>
</feature>
<keyword evidence="1" id="KW-0812">Transmembrane</keyword>